<dbReference type="Pfam" id="PF08241">
    <property type="entry name" value="Methyltransf_11"/>
    <property type="match status" value="1"/>
</dbReference>
<feature type="domain" description="Methyltransferase type 11" evidence="1">
    <location>
        <begin position="45"/>
        <end position="141"/>
    </location>
</feature>
<proteinExistence type="predicted"/>
<dbReference type="InterPro" id="IPR050508">
    <property type="entry name" value="Methyltransf_Superfamily"/>
</dbReference>
<dbReference type="PANTHER" id="PTHR42912:SF93">
    <property type="entry name" value="N6-ADENOSINE-METHYLTRANSFERASE TMT1A"/>
    <property type="match status" value="1"/>
</dbReference>
<reference evidence="2" key="1">
    <citation type="submission" date="2021-03" db="EMBL/GenBank/DDBJ databases">
        <title>Actinotalea soli sp. nov., isolated from soil.</title>
        <authorList>
            <person name="Ping W."/>
            <person name="Zhang J."/>
        </authorList>
    </citation>
    <scope>NUCLEOTIDE SEQUENCE</scope>
    <source>
        <strain evidence="2">BY-33</strain>
    </source>
</reference>
<dbReference type="Proteomes" id="UP000664209">
    <property type="component" value="Unassembled WGS sequence"/>
</dbReference>
<comment type="caution">
    <text evidence="2">The sequence shown here is derived from an EMBL/GenBank/DDBJ whole genome shotgun (WGS) entry which is preliminary data.</text>
</comment>
<keyword evidence="3" id="KW-1185">Reference proteome</keyword>
<dbReference type="AlphaFoldDB" id="A0A939RU17"/>
<dbReference type="SUPFAM" id="SSF53335">
    <property type="entry name" value="S-adenosyl-L-methionine-dependent methyltransferases"/>
    <property type="match status" value="1"/>
</dbReference>
<dbReference type="GO" id="GO:0032259">
    <property type="term" value="P:methylation"/>
    <property type="evidence" value="ECO:0007669"/>
    <property type="project" value="UniProtKB-KW"/>
</dbReference>
<evidence type="ECO:0000313" key="2">
    <source>
        <dbReference type="EMBL" id="MBO1752064.1"/>
    </source>
</evidence>
<organism evidence="2 3">
    <name type="scientific">Actinotalea soli</name>
    <dbReference type="NCBI Taxonomy" id="2819234"/>
    <lineage>
        <taxon>Bacteria</taxon>
        <taxon>Bacillati</taxon>
        <taxon>Actinomycetota</taxon>
        <taxon>Actinomycetes</taxon>
        <taxon>Micrococcales</taxon>
        <taxon>Cellulomonadaceae</taxon>
        <taxon>Actinotalea</taxon>
    </lineage>
</organism>
<dbReference type="InterPro" id="IPR029063">
    <property type="entry name" value="SAM-dependent_MTases_sf"/>
</dbReference>
<keyword evidence="2" id="KW-0808">Transferase</keyword>
<evidence type="ECO:0000259" key="1">
    <source>
        <dbReference type="Pfam" id="PF08241"/>
    </source>
</evidence>
<dbReference type="EMBL" id="JAGEMK010000004">
    <property type="protein sequence ID" value="MBO1752064.1"/>
    <property type="molecule type" value="Genomic_DNA"/>
</dbReference>
<name>A0A939RU17_9CELL</name>
<keyword evidence="2" id="KW-0489">Methyltransferase</keyword>
<dbReference type="InterPro" id="IPR013216">
    <property type="entry name" value="Methyltransf_11"/>
</dbReference>
<gene>
    <name evidence="2" type="ORF">J4G33_09640</name>
</gene>
<dbReference type="RefSeq" id="WP_208055750.1">
    <property type="nucleotide sequence ID" value="NZ_JAGEMK010000004.1"/>
</dbReference>
<accession>A0A939RU17</accession>
<dbReference type="CDD" id="cd02440">
    <property type="entry name" value="AdoMet_MTases"/>
    <property type="match status" value="1"/>
</dbReference>
<protein>
    <submittedName>
        <fullName evidence="2">Methyltransferase domain-containing protein</fullName>
    </submittedName>
</protein>
<dbReference type="GO" id="GO:0008757">
    <property type="term" value="F:S-adenosylmethionine-dependent methyltransferase activity"/>
    <property type="evidence" value="ECO:0007669"/>
    <property type="project" value="InterPro"/>
</dbReference>
<sequence length="263" mass="27840">MVAGPEPLVLDAASYMGVVAGSAPGREYKAFARNALDLRPGLDVVDVGCGPGTDLRALADAVGPTGSVLGVDRDPTMLERAGAVAEGSVVEVRQGDAHDLPLADATVDRVRTDRVLQHVVDPRRAVDEVRRVLRPGGRAVFAEPDWDTLAIAAEEVEASRRFRDHVRDVVVRNGHIGRQLAGHAHAVGLQVTGVDVVPGVFRDLALADTILGIERNVERAIASGHLATEAREWVAALRQGPFVATLAMFVVTAEKVRLAGGAR</sequence>
<evidence type="ECO:0000313" key="3">
    <source>
        <dbReference type="Proteomes" id="UP000664209"/>
    </source>
</evidence>
<dbReference type="PANTHER" id="PTHR42912">
    <property type="entry name" value="METHYLTRANSFERASE"/>
    <property type="match status" value="1"/>
</dbReference>
<dbReference type="Gene3D" id="3.40.50.150">
    <property type="entry name" value="Vaccinia Virus protein VP39"/>
    <property type="match status" value="1"/>
</dbReference>